<protein>
    <submittedName>
        <fullName evidence="2">Uncharacterized protein</fullName>
    </submittedName>
</protein>
<accession>A0A251UN56</accession>
<dbReference type="InParanoid" id="A0A251UN56"/>
<feature type="chain" id="PRO_5012513118" evidence="1">
    <location>
        <begin position="19"/>
        <end position="76"/>
    </location>
</feature>
<dbReference type="EMBL" id="CM007894">
    <property type="protein sequence ID" value="OTG24817.1"/>
    <property type="molecule type" value="Genomic_DNA"/>
</dbReference>
<dbReference type="Proteomes" id="UP000215914">
    <property type="component" value="Chromosome 5"/>
</dbReference>
<evidence type="ECO:0000313" key="3">
    <source>
        <dbReference type="Proteomes" id="UP000215914"/>
    </source>
</evidence>
<gene>
    <name evidence="2" type="ORF">HannXRQ_Chr05g0140901</name>
</gene>
<feature type="signal peptide" evidence="1">
    <location>
        <begin position="1"/>
        <end position="18"/>
    </location>
</feature>
<name>A0A251UN56_HELAN</name>
<evidence type="ECO:0000313" key="2">
    <source>
        <dbReference type="EMBL" id="OTG24817.1"/>
    </source>
</evidence>
<evidence type="ECO:0000256" key="1">
    <source>
        <dbReference type="SAM" id="SignalP"/>
    </source>
</evidence>
<sequence>MIFLVLVVLWLEMELLMQLKLESVCGFLRRWKGTIDNSTSLTLIAIVIECQLNAVFITTGSFSHQQSMKSSCLLVN</sequence>
<proteinExistence type="predicted"/>
<keyword evidence="1" id="KW-0732">Signal</keyword>
<organism evidence="2 3">
    <name type="scientific">Helianthus annuus</name>
    <name type="common">Common sunflower</name>
    <dbReference type="NCBI Taxonomy" id="4232"/>
    <lineage>
        <taxon>Eukaryota</taxon>
        <taxon>Viridiplantae</taxon>
        <taxon>Streptophyta</taxon>
        <taxon>Embryophyta</taxon>
        <taxon>Tracheophyta</taxon>
        <taxon>Spermatophyta</taxon>
        <taxon>Magnoliopsida</taxon>
        <taxon>eudicotyledons</taxon>
        <taxon>Gunneridae</taxon>
        <taxon>Pentapetalae</taxon>
        <taxon>asterids</taxon>
        <taxon>campanulids</taxon>
        <taxon>Asterales</taxon>
        <taxon>Asteraceae</taxon>
        <taxon>Asteroideae</taxon>
        <taxon>Heliantheae alliance</taxon>
        <taxon>Heliantheae</taxon>
        <taxon>Helianthus</taxon>
    </lineage>
</organism>
<keyword evidence="3" id="KW-1185">Reference proteome</keyword>
<reference evidence="3" key="1">
    <citation type="journal article" date="2017" name="Nature">
        <title>The sunflower genome provides insights into oil metabolism, flowering and Asterid evolution.</title>
        <authorList>
            <person name="Badouin H."/>
            <person name="Gouzy J."/>
            <person name="Grassa C.J."/>
            <person name="Murat F."/>
            <person name="Staton S.E."/>
            <person name="Cottret L."/>
            <person name="Lelandais-Briere C."/>
            <person name="Owens G.L."/>
            <person name="Carrere S."/>
            <person name="Mayjonade B."/>
            <person name="Legrand L."/>
            <person name="Gill N."/>
            <person name="Kane N.C."/>
            <person name="Bowers J.E."/>
            <person name="Hubner S."/>
            <person name="Bellec A."/>
            <person name="Berard A."/>
            <person name="Berges H."/>
            <person name="Blanchet N."/>
            <person name="Boniface M.C."/>
            <person name="Brunel D."/>
            <person name="Catrice O."/>
            <person name="Chaidir N."/>
            <person name="Claudel C."/>
            <person name="Donnadieu C."/>
            <person name="Faraut T."/>
            <person name="Fievet G."/>
            <person name="Helmstetter N."/>
            <person name="King M."/>
            <person name="Knapp S.J."/>
            <person name="Lai Z."/>
            <person name="Le Paslier M.C."/>
            <person name="Lippi Y."/>
            <person name="Lorenzon L."/>
            <person name="Mandel J.R."/>
            <person name="Marage G."/>
            <person name="Marchand G."/>
            <person name="Marquand E."/>
            <person name="Bret-Mestries E."/>
            <person name="Morien E."/>
            <person name="Nambeesan S."/>
            <person name="Nguyen T."/>
            <person name="Pegot-Espagnet P."/>
            <person name="Pouilly N."/>
            <person name="Raftis F."/>
            <person name="Sallet E."/>
            <person name="Schiex T."/>
            <person name="Thomas J."/>
            <person name="Vandecasteele C."/>
            <person name="Vares D."/>
            <person name="Vear F."/>
            <person name="Vautrin S."/>
            <person name="Crespi M."/>
            <person name="Mangin B."/>
            <person name="Burke J.M."/>
            <person name="Salse J."/>
            <person name="Munos S."/>
            <person name="Vincourt P."/>
            <person name="Rieseberg L.H."/>
            <person name="Langlade N.B."/>
        </authorList>
    </citation>
    <scope>NUCLEOTIDE SEQUENCE [LARGE SCALE GENOMIC DNA]</scope>
    <source>
        <strain evidence="3">cv. SF193</strain>
    </source>
</reference>
<dbReference type="AlphaFoldDB" id="A0A251UN56"/>